<dbReference type="RefSeq" id="WP_165916324.1">
    <property type="nucleotide sequence ID" value="NZ_SLWV01000012.1"/>
</dbReference>
<reference evidence="1 2" key="1">
    <citation type="submission" date="2019-03" db="EMBL/GenBank/DDBJ databases">
        <title>Genomic Encyclopedia of Type Strains, Phase IV (KMG-IV): sequencing the most valuable type-strain genomes for metagenomic binning, comparative biology and taxonomic classification.</title>
        <authorList>
            <person name="Goeker M."/>
        </authorList>
    </citation>
    <scope>NUCLEOTIDE SEQUENCE [LARGE SCALE GENOMIC DNA]</scope>
    <source>
        <strain evidence="1 2">DSM 102940</strain>
    </source>
</reference>
<accession>A0A4R2KP98</accession>
<evidence type="ECO:0000313" key="2">
    <source>
        <dbReference type="Proteomes" id="UP000294919"/>
    </source>
</evidence>
<name>A0A4R2KP98_9FIRM</name>
<proteinExistence type="predicted"/>
<dbReference type="AlphaFoldDB" id="A0A4R2KP98"/>
<organism evidence="1 2">
    <name type="scientific">Marinisporobacter balticus</name>
    <dbReference type="NCBI Taxonomy" id="2018667"/>
    <lineage>
        <taxon>Bacteria</taxon>
        <taxon>Bacillati</taxon>
        <taxon>Bacillota</taxon>
        <taxon>Clostridia</taxon>
        <taxon>Peptostreptococcales</taxon>
        <taxon>Thermotaleaceae</taxon>
        <taxon>Marinisporobacter</taxon>
    </lineage>
</organism>
<keyword evidence="2" id="KW-1185">Reference proteome</keyword>
<evidence type="ECO:0000313" key="1">
    <source>
        <dbReference type="EMBL" id="TCO74572.1"/>
    </source>
</evidence>
<gene>
    <name evidence="1" type="ORF">EV214_11250</name>
</gene>
<dbReference type="EMBL" id="SLWV01000012">
    <property type="protein sequence ID" value="TCO74572.1"/>
    <property type="molecule type" value="Genomic_DNA"/>
</dbReference>
<dbReference type="Proteomes" id="UP000294919">
    <property type="component" value="Unassembled WGS sequence"/>
</dbReference>
<protein>
    <submittedName>
        <fullName evidence="1">Uncharacterized protein</fullName>
    </submittedName>
</protein>
<sequence>MDKMYVIKTDTSTSKPMTRSEAINQVKEYDHKGISGYIVSEKEGERIKNSQFNIPKWK</sequence>
<comment type="caution">
    <text evidence="1">The sequence shown here is derived from an EMBL/GenBank/DDBJ whole genome shotgun (WGS) entry which is preliminary data.</text>
</comment>